<feature type="signal peptide" evidence="6">
    <location>
        <begin position="1"/>
        <end position="32"/>
    </location>
</feature>
<evidence type="ECO:0000313" key="9">
    <source>
        <dbReference type="EMBL" id="MBF0971200.1"/>
    </source>
</evidence>
<evidence type="ECO:0000256" key="6">
    <source>
        <dbReference type="SAM" id="SignalP"/>
    </source>
</evidence>
<dbReference type="SUPFAM" id="SSF48452">
    <property type="entry name" value="TPR-like"/>
    <property type="match status" value="1"/>
</dbReference>
<dbReference type="GO" id="GO:0009279">
    <property type="term" value="C:cell outer membrane"/>
    <property type="evidence" value="ECO:0007669"/>
    <property type="project" value="UniProtKB-SubCell"/>
</dbReference>
<reference evidence="9" key="1">
    <citation type="submission" date="2020-04" db="EMBL/GenBank/DDBJ databases">
        <title>Deep metagenomics examines the oral microbiome during advanced dental caries in children, revealing novel taxa and co-occurrences with host molecules.</title>
        <authorList>
            <person name="Baker J.L."/>
            <person name="Morton J.T."/>
            <person name="Dinis M."/>
            <person name="Alvarez R."/>
            <person name="Tran N.C."/>
            <person name="Knight R."/>
            <person name="Edlund A."/>
        </authorList>
    </citation>
    <scope>NUCLEOTIDE SEQUENCE</scope>
    <source>
        <strain evidence="9">JCVI_34_bin.1</strain>
    </source>
</reference>
<evidence type="ECO:0000256" key="4">
    <source>
        <dbReference type="ARBA" id="ARBA00023136"/>
    </source>
</evidence>
<feature type="domain" description="RagB/SusD" evidence="7">
    <location>
        <begin position="295"/>
        <end position="555"/>
    </location>
</feature>
<comment type="subcellular location">
    <subcellularLocation>
        <location evidence="1">Cell outer membrane</location>
    </subcellularLocation>
</comment>
<dbReference type="RefSeq" id="WP_303764758.1">
    <property type="nucleotide sequence ID" value="NZ_JABZGR010000051.1"/>
</dbReference>
<name>A0A929WYC1_9BACT</name>
<dbReference type="InterPro" id="IPR012944">
    <property type="entry name" value="SusD_RagB_dom"/>
</dbReference>
<evidence type="ECO:0000256" key="3">
    <source>
        <dbReference type="ARBA" id="ARBA00022729"/>
    </source>
</evidence>
<dbReference type="Pfam" id="PF07980">
    <property type="entry name" value="SusD_RagB"/>
    <property type="match status" value="1"/>
</dbReference>
<dbReference type="EMBL" id="JABZGR010000051">
    <property type="protein sequence ID" value="MBF0971200.1"/>
    <property type="molecule type" value="Genomic_DNA"/>
</dbReference>
<evidence type="ECO:0000259" key="8">
    <source>
        <dbReference type="Pfam" id="PF14322"/>
    </source>
</evidence>
<evidence type="ECO:0000256" key="1">
    <source>
        <dbReference type="ARBA" id="ARBA00004442"/>
    </source>
</evidence>
<accession>A0A929WYC1</accession>
<evidence type="ECO:0000313" key="10">
    <source>
        <dbReference type="Proteomes" id="UP000704068"/>
    </source>
</evidence>
<dbReference type="Pfam" id="PF14322">
    <property type="entry name" value="SusD-like_3"/>
    <property type="match status" value="1"/>
</dbReference>
<dbReference type="Gene3D" id="1.25.40.390">
    <property type="match status" value="1"/>
</dbReference>
<proteinExistence type="inferred from homology"/>
<feature type="chain" id="PRO_5036884716" evidence="6">
    <location>
        <begin position="33"/>
        <end position="560"/>
    </location>
</feature>
<feature type="domain" description="SusD-like N-terminal" evidence="8">
    <location>
        <begin position="111"/>
        <end position="248"/>
    </location>
</feature>
<dbReference type="AlphaFoldDB" id="A0A929WYC1"/>
<evidence type="ECO:0000256" key="2">
    <source>
        <dbReference type="ARBA" id="ARBA00006275"/>
    </source>
</evidence>
<comment type="caution">
    <text evidence="9">The sequence shown here is derived from an EMBL/GenBank/DDBJ whole genome shotgun (WGS) entry which is preliminary data.</text>
</comment>
<keyword evidence="5" id="KW-0998">Cell outer membrane</keyword>
<keyword evidence="3 6" id="KW-0732">Signal</keyword>
<organism evidence="9 10">
    <name type="scientific">Alloprevotella tannerae</name>
    <dbReference type="NCBI Taxonomy" id="76122"/>
    <lineage>
        <taxon>Bacteria</taxon>
        <taxon>Pseudomonadati</taxon>
        <taxon>Bacteroidota</taxon>
        <taxon>Bacteroidia</taxon>
        <taxon>Bacteroidales</taxon>
        <taxon>Prevotellaceae</taxon>
        <taxon>Alloprevotella</taxon>
    </lineage>
</organism>
<evidence type="ECO:0000256" key="5">
    <source>
        <dbReference type="ARBA" id="ARBA00023237"/>
    </source>
</evidence>
<dbReference type="InterPro" id="IPR033985">
    <property type="entry name" value="SusD-like_N"/>
</dbReference>
<dbReference type="InterPro" id="IPR011990">
    <property type="entry name" value="TPR-like_helical_dom_sf"/>
</dbReference>
<evidence type="ECO:0000259" key="7">
    <source>
        <dbReference type="Pfam" id="PF07980"/>
    </source>
</evidence>
<protein>
    <submittedName>
        <fullName evidence="9">RagB/SusD family nutrient uptake outer membrane protein</fullName>
    </submittedName>
</protein>
<gene>
    <name evidence="9" type="ORF">HXK21_09265</name>
</gene>
<comment type="similarity">
    <text evidence="2">Belongs to the SusD family.</text>
</comment>
<keyword evidence="4" id="KW-0472">Membrane</keyword>
<dbReference type="Proteomes" id="UP000704068">
    <property type="component" value="Unassembled WGS sequence"/>
</dbReference>
<sequence>MQQTYSFLKIFDRLHTAIAWCLTLAASLTLVACSDFLEEKPKDHPTEDQVYHDAPSIYRNAVSSLYSYFGGYQDSQGLQGTYRGLYDLNTFTTDEAILPTRGGDWYDGGLWQDLYLHRWGVSNSVLASTWKYLYKVVTLSNRSLAGIEKYAARLSPEQRQDYEAEVRAIRALYYYELMDLYGRLPLVTSADVSMREVKQYERSEVFRFIVDELQSVAPRLPNVRSNALGEGYGRITRPVAYFLLARLALNAEVYTDDNWTDGNRPSGRDIFFQVGGHKLNAWQTCIAYCDSLSAFGYTLSADFRDNFAVHNENSLENILTIPLDKQTLPYQNQNLFRSYHYRHAGAYGFSGENGSSATIDALKTFGYETAEQDKRFDYTYYAGVVRGLNGEVVRLENGDTLIYYPWEVKLDMYSSPHRVTAGARMKKYAIDKTATKDGKLMDNDIVLFRYADALLMKSEAKVRNGEDGTAELNAVRARVGMAPRPATLDNILAERLLELAWEGCRRPDLIRFGKFTRSYTDRPQLPGEASGFTTVFPIPLNVLSLNPLLSQNPGYKSSSH</sequence>